<dbReference type="InterPro" id="IPR001633">
    <property type="entry name" value="EAL_dom"/>
</dbReference>
<evidence type="ECO:0000256" key="1">
    <source>
        <dbReference type="SAM" id="Phobius"/>
    </source>
</evidence>
<keyword evidence="1" id="KW-0472">Membrane</keyword>
<dbReference type="InterPro" id="IPR042461">
    <property type="entry name" value="LapD_MoxY_peri_C"/>
</dbReference>
<dbReference type="InterPro" id="IPR000160">
    <property type="entry name" value="GGDEF_dom"/>
</dbReference>
<dbReference type="InterPro" id="IPR032244">
    <property type="entry name" value="LapD_MoxY_N"/>
</dbReference>
<feature type="transmembrane region" description="Helical" evidence="1">
    <location>
        <begin position="7"/>
        <end position="25"/>
    </location>
</feature>
<dbReference type="SMART" id="SM00052">
    <property type="entry name" value="EAL"/>
    <property type="match status" value="1"/>
</dbReference>
<feature type="domain" description="GGDEF" evidence="3">
    <location>
        <begin position="268"/>
        <end position="399"/>
    </location>
</feature>
<evidence type="ECO:0000259" key="3">
    <source>
        <dbReference type="PROSITE" id="PS50887"/>
    </source>
</evidence>
<dbReference type="SUPFAM" id="SSF55073">
    <property type="entry name" value="Nucleotide cyclase"/>
    <property type="match status" value="1"/>
</dbReference>
<dbReference type="Proteomes" id="UP001595897">
    <property type="component" value="Unassembled WGS sequence"/>
</dbReference>
<sequence>MSLSKQLGLGFFFVLMIVFLGTLWMSTQNTRAFLEQQLNSHAQDTATSLGLSITPYIGTEDDLPIIETMVNAIFDRGYYRSIALYDQNNQLVFEKTQSAGVADVPDWFISLFSITAPEAQTEINNGWNIVGSLRVLSNPGFGYRQLWQNAVSSAIASFIGFVLSMLFVWFLVKKVISQPINRVIDQADAISKKQFERIQDIPSTKELYRFVNAINVMSDKLFVMFKKMTNQSEEYRRFAYADFVTGVGNRRAFELAINGLLGDSDSQTDGYLFLIRASSLKAIHTELGGEAGDKYLKTICQAIKEAASAEYDHFSIFRVNGADFALIIENIRENHAKAMAQLLAIYTKRLEKNEHKAGVAHIGGAKFKYGAIYKEVLENVDSALLSATAAEHRWELSSSLSVSHSNQEWRDVLTNIIQEGKADFVAQPIIAKDGVTLYSEWFARLSDKQSGELVPMAQLLPASMRLDYAQQLDKMIIENMFVVAQQQSQSIGVNISRLSLFDAAFTSWFIEKMNVYRSTCSKIVLEIPERALVHDVNALAEFISLIKPYGMKICVEHFGAQLAGITHLRKIMPDYLKIDGRFTADIHQQPDNQLFVKSLINIAQGLDIKILAEKVESEDEQHWLLSQDIDGVQGFYVKPPAEIMSLSKG</sequence>
<dbReference type="InterPro" id="IPR035919">
    <property type="entry name" value="EAL_sf"/>
</dbReference>
<dbReference type="Pfam" id="PF00990">
    <property type="entry name" value="GGDEF"/>
    <property type="match status" value="1"/>
</dbReference>
<dbReference type="InterPro" id="IPR029787">
    <property type="entry name" value="Nucleotide_cyclase"/>
</dbReference>
<dbReference type="SMART" id="SM00267">
    <property type="entry name" value="GGDEF"/>
    <property type="match status" value="1"/>
</dbReference>
<dbReference type="InterPro" id="IPR043128">
    <property type="entry name" value="Rev_trsase/Diguanyl_cyclase"/>
</dbReference>
<dbReference type="Gene3D" id="6.20.270.20">
    <property type="entry name" value="LapD/MoxY periplasmic domain"/>
    <property type="match status" value="1"/>
</dbReference>
<protein>
    <submittedName>
        <fullName evidence="4">EAL domain-containing protein</fullName>
    </submittedName>
</protein>
<name>A0ABV9M2R8_9ALTE</name>
<dbReference type="PANTHER" id="PTHR33121">
    <property type="entry name" value="CYCLIC DI-GMP PHOSPHODIESTERASE PDEF"/>
    <property type="match status" value="1"/>
</dbReference>
<dbReference type="Pfam" id="PF16448">
    <property type="entry name" value="LapD_MoxY_N"/>
    <property type="match status" value="1"/>
</dbReference>
<dbReference type="SUPFAM" id="SSF141868">
    <property type="entry name" value="EAL domain-like"/>
    <property type="match status" value="1"/>
</dbReference>
<evidence type="ECO:0000259" key="2">
    <source>
        <dbReference type="PROSITE" id="PS50883"/>
    </source>
</evidence>
<dbReference type="PROSITE" id="PS50883">
    <property type="entry name" value="EAL"/>
    <property type="match status" value="1"/>
</dbReference>
<accession>A0ABV9M2R8</accession>
<dbReference type="RefSeq" id="WP_382410974.1">
    <property type="nucleotide sequence ID" value="NZ_JBHSGU010000029.1"/>
</dbReference>
<dbReference type="PROSITE" id="PS50887">
    <property type="entry name" value="GGDEF"/>
    <property type="match status" value="1"/>
</dbReference>
<dbReference type="EMBL" id="JBHSGU010000029">
    <property type="protein sequence ID" value="MFC4701988.1"/>
    <property type="molecule type" value="Genomic_DNA"/>
</dbReference>
<feature type="transmembrane region" description="Helical" evidence="1">
    <location>
        <begin position="150"/>
        <end position="172"/>
    </location>
</feature>
<feature type="domain" description="EAL" evidence="2">
    <location>
        <begin position="406"/>
        <end position="649"/>
    </location>
</feature>
<proteinExistence type="predicted"/>
<gene>
    <name evidence="4" type="ORF">ACFO4O_17720</name>
</gene>
<comment type="caution">
    <text evidence="4">The sequence shown here is derived from an EMBL/GenBank/DDBJ whole genome shotgun (WGS) entry which is preliminary data.</text>
</comment>
<reference evidence="5" key="1">
    <citation type="journal article" date="2019" name="Int. J. Syst. Evol. Microbiol.">
        <title>The Global Catalogue of Microorganisms (GCM) 10K type strain sequencing project: providing services to taxonomists for standard genome sequencing and annotation.</title>
        <authorList>
            <consortium name="The Broad Institute Genomics Platform"/>
            <consortium name="The Broad Institute Genome Sequencing Center for Infectious Disease"/>
            <person name="Wu L."/>
            <person name="Ma J."/>
        </authorList>
    </citation>
    <scope>NUCLEOTIDE SEQUENCE [LARGE SCALE GENOMIC DNA]</scope>
    <source>
        <strain evidence="5">KACC 12507</strain>
    </source>
</reference>
<dbReference type="Pfam" id="PF00563">
    <property type="entry name" value="EAL"/>
    <property type="match status" value="1"/>
</dbReference>
<evidence type="ECO:0000313" key="4">
    <source>
        <dbReference type="EMBL" id="MFC4701988.1"/>
    </source>
</evidence>
<keyword evidence="5" id="KW-1185">Reference proteome</keyword>
<dbReference type="Gene3D" id="3.30.70.270">
    <property type="match status" value="1"/>
</dbReference>
<dbReference type="CDD" id="cd01948">
    <property type="entry name" value="EAL"/>
    <property type="match status" value="1"/>
</dbReference>
<dbReference type="InterPro" id="IPR050706">
    <property type="entry name" value="Cyclic-di-GMP_PDE-like"/>
</dbReference>
<evidence type="ECO:0000313" key="5">
    <source>
        <dbReference type="Proteomes" id="UP001595897"/>
    </source>
</evidence>
<dbReference type="PANTHER" id="PTHR33121:SF79">
    <property type="entry name" value="CYCLIC DI-GMP PHOSPHODIESTERASE PDED-RELATED"/>
    <property type="match status" value="1"/>
</dbReference>
<keyword evidence="1" id="KW-1133">Transmembrane helix</keyword>
<keyword evidence="1" id="KW-0812">Transmembrane</keyword>
<organism evidence="4 5">
    <name type="scientific">Glaciecola siphonariae</name>
    <dbReference type="NCBI Taxonomy" id="521012"/>
    <lineage>
        <taxon>Bacteria</taxon>
        <taxon>Pseudomonadati</taxon>
        <taxon>Pseudomonadota</taxon>
        <taxon>Gammaproteobacteria</taxon>
        <taxon>Alteromonadales</taxon>
        <taxon>Alteromonadaceae</taxon>
        <taxon>Glaciecola</taxon>
    </lineage>
</organism>
<dbReference type="Gene3D" id="3.20.20.450">
    <property type="entry name" value="EAL domain"/>
    <property type="match status" value="1"/>
</dbReference>
<dbReference type="Gene3D" id="3.30.110.200">
    <property type="match status" value="1"/>
</dbReference>